<gene>
    <name evidence="1" type="ORF">GGX14DRAFT_542319</name>
</gene>
<proteinExistence type="predicted"/>
<dbReference type="SUPFAM" id="SSF51735">
    <property type="entry name" value="NAD(P)-binding Rossmann-fold domains"/>
    <property type="match status" value="1"/>
</dbReference>
<reference evidence="1" key="1">
    <citation type="submission" date="2023-03" db="EMBL/GenBank/DDBJ databases">
        <title>Massive genome expansion in bonnet fungi (Mycena s.s.) driven by repeated elements and novel gene families across ecological guilds.</title>
        <authorList>
            <consortium name="Lawrence Berkeley National Laboratory"/>
            <person name="Harder C.B."/>
            <person name="Miyauchi S."/>
            <person name="Viragh M."/>
            <person name="Kuo A."/>
            <person name="Thoen E."/>
            <person name="Andreopoulos B."/>
            <person name="Lu D."/>
            <person name="Skrede I."/>
            <person name="Drula E."/>
            <person name="Henrissat B."/>
            <person name="Morin E."/>
            <person name="Kohler A."/>
            <person name="Barry K."/>
            <person name="LaButti K."/>
            <person name="Morin E."/>
            <person name="Salamov A."/>
            <person name="Lipzen A."/>
            <person name="Mereny Z."/>
            <person name="Hegedus B."/>
            <person name="Baldrian P."/>
            <person name="Stursova M."/>
            <person name="Weitz H."/>
            <person name="Taylor A."/>
            <person name="Grigoriev I.V."/>
            <person name="Nagy L.G."/>
            <person name="Martin F."/>
            <person name="Kauserud H."/>
        </authorList>
    </citation>
    <scope>NUCLEOTIDE SEQUENCE</scope>
    <source>
        <strain evidence="1">9144</strain>
    </source>
</reference>
<dbReference type="EMBL" id="JARJCW010000020">
    <property type="protein sequence ID" value="KAJ7214068.1"/>
    <property type="molecule type" value="Genomic_DNA"/>
</dbReference>
<name>A0AAD6VIU1_9AGAR</name>
<accession>A0AAD6VIU1</accession>
<dbReference type="AlphaFoldDB" id="A0AAD6VIU1"/>
<evidence type="ECO:0008006" key="3">
    <source>
        <dbReference type="Google" id="ProtNLM"/>
    </source>
</evidence>
<dbReference type="InterPro" id="IPR036291">
    <property type="entry name" value="NAD(P)-bd_dom_sf"/>
</dbReference>
<sequence length="131" mass="14236">MSRPRSDLYSCQFCDQVNGTRKRTVLVIGVGGLGHQAVQFAAHFGASVHVQSTSSHFFGIYACDPKREARELTLKLGAVEAFSPSDPEINAGVDVAKLARWRKLAQVEERKGVSGLKFRTWGWGGGGSREG</sequence>
<protein>
    <recommendedName>
        <fullName evidence="3">Alcohol dehydrogenase-like C-terminal domain-containing protein</fullName>
    </recommendedName>
</protein>
<keyword evidence="2" id="KW-1185">Reference proteome</keyword>
<dbReference type="Proteomes" id="UP001219525">
    <property type="component" value="Unassembled WGS sequence"/>
</dbReference>
<evidence type="ECO:0000313" key="1">
    <source>
        <dbReference type="EMBL" id="KAJ7214068.1"/>
    </source>
</evidence>
<evidence type="ECO:0000313" key="2">
    <source>
        <dbReference type="Proteomes" id="UP001219525"/>
    </source>
</evidence>
<comment type="caution">
    <text evidence="1">The sequence shown here is derived from an EMBL/GenBank/DDBJ whole genome shotgun (WGS) entry which is preliminary data.</text>
</comment>
<organism evidence="1 2">
    <name type="scientific">Mycena pura</name>
    <dbReference type="NCBI Taxonomy" id="153505"/>
    <lineage>
        <taxon>Eukaryota</taxon>
        <taxon>Fungi</taxon>
        <taxon>Dikarya</taxon>
        <taxon>Basidiomycota</taxon>
        <taxon>Agaricomycotina</taxon>
        <taxon>Agaricomycetes</taxon>
        <taxon>Agaricomycetidae</taxon>
        <taxon>Agaricales</taxon>
        <taxon>Marasmiineae</taxon>
        <taxon>Mycenaceae</taxon>
        <taxon>Mycena</taxon>
    </lineage>
</organism>
<dbReference type="Gene3D" id="3.40.50.720">
    <property type="entry name" value="NAD(P)-binding Rossmann-like Domain"/>
    <property type="match status" value="1"/>
</dbReference>